<keyword evidence="3" id="KW-1185">Reference proteome</keyword>
<gene>
    <name evidence="2" type="ordered locus">Plav_2152</name>
</gene>
<dbReference type="InterPro" id="IPR050378">
    <property type="entry name" value="Metallo-dep_Hydrolases_sf"/>
</dbReference>
<dbReference type="EMBL" id="CP000774">
    <property type="protein sequence ID" value="ABS63766.1"/>
    <property type="molecule type" value="Genomic_DNA"/>
</dbReference>
<dbReference type="KEGG" id="pla:Plav_2152"/>
<dbReference type="eggNOG" id="COG3653">
    <property type="taxonomic scope" value="Bacteria"/>
</dbReference>
<dbReference type="Pfam" id="PF07969">
    <property type="entry name" value="Amidohydro_3"/>
    <property type="match status" value="1"/>
</dbReference>
<evidence type="ECO:0000313" key="3">
    <source>
        <dbReference type="Proteomes" id="UP000006377"/>
    </source>
</evidence>
<dbReference type="HOGENOM" id="CLU_016107_2_1_5"/>
<keyword evidence="2" id="KW-0378">Hydrolase</keyword>
<dbReference type="RefSeq" id="WP_012111071.1">
    <property type="nucleotide sequence ID" value="NC_009719.1"/>
</dbReference>
<reference evidence="2 3" key="1">
    <citation type="journal article" date="2011" name="Stand. Genomic Sci.">
        <title>Complete genome sequence of Parvibaculum lavamentivorans type strain (DS-1(T)).</title>
        <authorList>
            <person name="Schleheck D."/>
            <person name="Weiss M."/>
            <person name="Pitluck S."/>
            <person name="Bruce D."/>
            <person name="Land M.L."/>
            <person name="Han S."/>
            <person name="Saunders E."/>
            <person name="Tapia R."/>
            <person name="Detter C."/>
            <person name="Brettin T."/>
            <person name="Han J."/>
            <person name="Woyke T."/>
            <person name="Goodwin L."/>
            <person name="Pennacchio L."/>
            <person name="Nolan M."/>
            <person name="Cook A.M."/>
            <person name="Kjelleberg S."/>
            <person name="Thomas T."/>
        </authorList>
    </citation>
    <scope>NUCLEOTIDE SEQUENCE [LARGE SCALE GENOMIC DNA]</scope>
    <source>
        <strain evidence="3">DS-1 / DSM 13023 / NCIMB 13966</strain>
    </source>
</reference>
<name>A7HV33_PARL1</name>
<dbReference type="STRING" id="402881.Plav_2152"/>
<dbReference type="GO" id="GO:0005829">
    <property type="term" value="C:cytosol"/>
    <property type="evidence" value="ECO:0007669"/>
    <property type="project" value="TreeGrafter"/>
</dbReference>
<feature type="domain" description="Amidohydrolase 3" evidence="1">
    <location>
        <begin position="45"/>
        <end position="553"/>
    </location>
</feature>
<proteinExistence type="predicted"/>
<accession>A7HV33</accession>
<protein>
    <submittedName>
        <fullName evidence="2">Amidohydrolase 3</fullName>
    </submittedName>
</protein>
<dbReference type="Gene3D" id="3.20.20.140">
    <property type="entry name" value="Metal-dependent hydrolases"/>
    <property type="match status" value="1"/>
</dbReference>
<dbReference type="AlphaFoldDB" id="A7HV33"/>
<dbReference type="InterPro" id="IPR011059">
    <property type="entry name" value="Metal-dep_hydrolase_composite"/>
</dbReference>
<evidence type="ECO:0000313" key="2">
    <source>
        <dbReference type="EMBL" id="ABS63766.1"/>
    </source>
</evidence>
<dbReference type="SUPFAM" id="SSF51556">
    <property type="entry name" value="Metallo-dependent hydrolases"/>
    <property type="match status" value="1"/>
</dbReference>
<dbReference type="Proteomes" id="UP000006377">
    <property type="component" value="Chromosome"/>
</dbReference>
<dbReference type="PANTHER" id="PTHR11647">
    <property type="entry name" value="HYDRANTOINASE/DIHYDROPYRIMIDINASE FAMILY MEMBER"/>
    <property type="match status" value="1"/>
</dbReference>
<organism evidence="2 3">
    <name type="scientific">Parvibaculum lavamentivorans (strain DS-1 / DSM 13023 / NCIMB 13966)</name>
    <dbReference type="NCBI Taxonomy" id="402881"/>
    <lineage>
        <taxon>Bacteria</taxon>
        <taxon>Pseudomonadati</taxon>
        <taxon>Pseudomonadota</taxon>
        <taxon>Alphaproteobacteria</taxon>
        <taxon>Hyphomicrobiales</taxon>
        <taxon>Parvibaculaceae</taxon>
        <taxon>Parvibaculum</taxon>
    </lineage>
</organism>
<dbReference type="CDD" id="cd01297">
    <property type="entry name" value="D-aminoacylase"/>
    <property type="match status" value="1"/>
</dbReference>
<dbReference type="SUPFAM" id="SSF51338">
    <property type="entry name" value="Composite domain of metallo-dependent hydrolases"/>
    <property type="match status" value="1"/>
</dbReference>
<sequence length="581" mass="63643">MAEHDLVIRGGTIVDGTGAKPFTGDVAIDGGKISAVGKVEGTGRREIDAQGLLVTPGFVDIHTHYDAQATWDPWLTPSSQHGVTTVVMGNCGVGFAPVKPEARSELIDLMEAVEDIPGAAMHEGIKWEWESFPEFLDALDKRRYAADIGTQMPHCALRVYVMGARGIDNEPATADDIRQMRDLTYEAMKAGALGFSTSRTDLHNTLKGDPVPGTLAANDELFGIADALKEHGSGVFQIAATHREMEQEFDWMLKMAKETGRMVTFQVQQIDEAPDLYKKMLAHLDRARAEGVTNIRGQHSGRPVGLLMGWQTSVHPFIGFPEYRPYAQMPFAERIEKLKDPKVRAEITGGKNVDKLGAFGTFITTSFHKMYPMGARENYEPSPDDSVAAVARREGKTPTELAYDAMMMNDGQAMLYFPLFGYSTNDYTAIEETLRHPQTGLSLADGGAHVGAICDGGTPTFMLTHWARDRTRGPKLPIEEIIRIQTKDTAEQYGLYDRGVLAPGMKADLNVIDFENLSFTHPEMRFDLPAGGRRLWQGAKGYRATVLSGVIVAENDEPTGELPGRLIRGVQGKARAESAAA</sequence>
<dbReference type="OrthoDB" id="9815027at2"/>
<dbReference type="PANTHER" id="PTHR11647:SF1">
    <property type="entry name" value="COLLAPSIN RESPONSE MEDIATOR PROTEIN"/>
    <property type="match status" value="1"/>
</dbReference>
<evidence type="ECO:0000259" key="1">
    <source>
        <dbReference type="Pfam" id="PF07969"/>
    </source>
</evidence>
<dbReference type="Gene3D" id="2.30.40.10">
    <property type="entry name" value="Urease, subunit C, domain 1"/>
    <property type="match status" value="1"/>
</dbReference>
<dbReference type="InterPro" id="IPR032466">
    <property type="entry name" value="Metal_Hydrolase"/>
</dbReference>
<dbReference type="GO" id="GO:0016812">
    <property type="term" value="F:hydrolase activity, acting on carbon-nitrogen (but not peptide) bonds, in cyclic amides"/>
    <property type="evidence" value="ECO:0007669"/>
    <property type="project" value="TreeGrafter"/>
</dbReference>
<dbReference type="InterPro" id="IPR013108">
    <property type="entry name" value="Amidohydro_3"/>
</dbReference>